<evidence type="ECO:0000259" key="16">
    <source>
        <dbReference type="Pfam" id="PF03372"/>
    </source>
</evidence>
<dbReference type="Pfam" id="PF03372">
    <property type="entry name" value="Exo_endo_phos"/>
    <property type="match status" value="1"/>
</dbReference>
<dbReference type="EMBL" id="HBUF01619361">
    <property type="protein sequence ID" value="CAG6780648.1"/>
    <property type="molecule type" value="Transcribed_RNA"/>
</dbReference>
<feature type="region of interest" description="Disordered" evidence="14">
    <location>
        <begin position="412"/>
        <end position="438"/>
    </location>
</feature>
<keyword evidence="7" id="KW-0479">Metal-binding</keyword>
<keyword evidence="9" id="KW-0460">Magnesium</keyword>
<dbReference type="InterPro" id="IPR005135">
    <property type="entry name" value="Endo/exonuclease/phosphatase"/>
</dbReference>
<evidence type="ECO:0000256" key="10">
    <source>
        <dbReference type="ARBA" id="ARBA00022919"/>
    </source>
</evidence>
<accession>A0A8D9F8C1</accession>
<evidence type="ECO:0000256" key="2">
    <source>
        <dbReference type="ARBA" id="ARBA00004760"/>
    </source>
</evidence>
<dbReference type="EC" id="3.1.4.12" evidence="5"/>
<dbReference type="GO" id="GO:0046872">
    <property type="term" value="F:metal ion binding"/>
    <property type="evidence" value="ECO:0007669"/>
    <property type="project" value="UniProtKB-KW"/>
</dbReference>
<dbReference type="AlphaFoldDB" id="A0A8D9F8C1"/>
<keyword evidence="12" id="KW-0443">Lipid metabolism</keyword>
<name>A0A8D9F8C1_9HEMI</name>
<keyword evidence="13 15" id="KW-0472">Membrane</keyword>
<comment type="pathway">
    <text evidence="2">Lipid metabolism; sphingolipid metabolism.</text>
</comment>
<feature type="domain" description="Endonuclease/exonuclease/phosphatase" evidence="16">
    <location>
        <begin position="14"/>
        <end position="271"/>
    </location>
</feature>
<keyword evidence="8" id="KW-0378">Hydrolase</keyword>
<keyword evidence="11 15" id="KW-1133">Transmembrane helix</keyword>
<dbReference type="InterPro" id="IPR036691">
    <property type="entry name" value="Endo/exonu/phosph_ase_sf"/>
</dbReference>
<organism evidence="17">
    <name type="scientific">Cacopsylla melanoneura</name>
    <dbReference type="NCBI Taxonomy" id="428564"/>
    <lineage>
        <taxon>Eukaryota</taxon>
        <taxon>Metazoa</taxon>
        <taxon>Ecdysozoa</taxon>
        <taxon>Arthropoda</taxon>
        <taxon>Hexapoda</taxon>
        <taxon>Insecta</taxon>
        <taxon>Pterygota</taxon>
        <taxon>Neoptera</taxon>
        <taxon>Paraneoptera</taxon>
        <taxon>Hemiptera</taxon>
        <taxon>Sternorrhyncha</taxon>
        <taxon>Psylloidea</taxon>
        <taxon>Psyllidae</taxon>
        <taxon>Psyllinae</taxon>
        <taxon>Cacopsylla</taxon>
    </lineage>
</organism>
<dbReference type="EMBL" id="HBUF01619363">
    <property type="protein sequence ID" value="CAG6780654.1"/>
    <property type="molecule type" value="Transcribed_RNA"/>
</dbReference>
<keyword evidence="10" id="KW-0746">Sphingolipid metabolism</keyword>
<feature type="compositionally biased region" description="Basic and acidic residues" evidence="14">
    <location>
        <begin position="412"/>
        <end position="426"/>
    </location>
</feature>
<dbReference type="GO" id="GO:0004767">
    <property type="term" value="F:sphingomyelin phosphodiesterase activity"/>
    <property type="evidence" value="ECO:0007669"/>
    <property type="project" value="UniProtKB-EC"/>
</dbReference>
<dbReference type="EMBL" id="HBUF01619362">
    <property type="protein sequence ID" value="CAG6780651.1"/>
    <property type="molecule type" value="Transcribed_RNA"/>
</dbReference>
<dbReference type="InterPro" id="IPR038772">
    <property type="entry name" value="Sph/SMPD2-like"/>
</dbReference>
<comment type="similarity">
    <text evidence="4">Belongs to the neutral sphingomyelinase family.</text>
</comment>
<evidence type="ECO:0000256" key="1">
    <source>
        <dbReference type="ARBA" id="ARBA00004141"/>
    </source>
</evidence>
<keyword evidence="6 15" id="KW-0812">Transmembrane</keyword>
<reference evidence="17" key="1">
    <citation type="submission" date="2021-05" db="EMBL/GenBank/DDBJ databases">
        <authorList>
            <person name="Alioto T."/>
            <person name="Alioto T."/>
            <person name="Gomez Garrido J."/>
        </authorList>
    </citation>
    <scope>NUCLEOTIDE SEQUENCE</scope>
</reference>
<dbReference type="EMBL" id="HBUF01619370">
    <property type="protein sequence ID" value="CAG6780668.1"/>
    <property type="molecule type" value="Transcribed_RNA"/>
</dbReference>
<feature type="transmembrane region" description="Helical" evidence="15">
    <location>
        <begin position="361"/>
        <end position="383"/>
    </location>
</feature>
<evidence type="ECO:0000256" key="9">
    <source>
        <dbReference type="ARBA" id="ARBA00022842"/>
    </source>
</evidence>
<proteinExistence type="inferred from homology"/>
<feature type="transmembrane region" description="Helical" evidence="15">
    <location>
        <begin position="330"/>
        <end position="349"/>
    </location>
</feature>
<dbReference type="EMBL" id="HBUF01619369">
    <property type="protein sequence ID" value="CAG6780665.1"/>
    <property type="molecule type" value="Transcribed_RNA"/>
</dbReference>
<dbReference type="GO" id="GO:0006665">
    <property type="term" value="P:sphingolipid metabolic process"/>
    <property type="evidence" value="ECO:0007669"/>
    <property type="project" value="UniProtKB-KW"/>
</dbReference>
<dbReference type="EMBL" id="HBUF01619368">
    <property type="protein sequence ID" value="CAG6780664.1"/>
    <property type="molecule type" value="Transcribed_RNA"/>
</dbReference>
<evidence type="ECO:0000256" key="3">
    <source>
        <dbReference type="ARBA" id="ARBA00004991"/>
    </source>
</evidence>
<dbReference type="EMBL" id="HBUF01619366">
    <property type="protein sequence ID" value="CAG6780660.1"/>
    <property type="molecule type" value="Transcribed_RNA"/>
</dbReference>
<sequence>MGEDSHTSCNVNILTLNCWGIPRVSKDRDVRMKAIAEEIACSKYDVVCLQEVWKNEDFELIKSIVFEVLPYSHYFYSGVIGSGICIFSRYEMTEALYHQWQLNGYIHKIFHADWFGGKGVGLCQLLVNGLRLNVYTTHLHAQYDCDNDEYEAHRLIQAFDLAQFIRLTAGSADLCVLAGDLNVETEDLCLQLILEYARLTDAMTKSGHACMSTYTCSRNSYTKRNSKLLDQGQRIDHILYRSGPRVKVELTSHDYSFQERIPGTDISYSDHEAINSVFRLTRRPPADVSKYLDHLDFYDQCSNLKALKVSLVKSIDVCNNALAHLRRDRVWYICVFVILSTFLAVISIFDPHLSFVWFLRSYNIVPVTITLILVFCSLMAFLWNSLEYNGVLCAKSTMKIALRRTQVYRREQRRNQQERTGSRDELLSEEEEYTDDSW</sequence>
<evidence type="ECO:0000256" key="13">
    <source>
        <dbReference type="ARBA" id="ARBA00023136"/>
    </source>
</evidence>
<dbReference type="EMBL" id="HBUF01619365">
    <property type="protein sequence ID" value="CAG6780657.1"/>
    <property type="molecule type" value="Transcribed_RNA"/>
</dbReference>
<dbReference type="EMBL" id="HBUF01619364">
    <property type="protein sequence ID" value="CAG6780656.1"/>
    <property type="molecule type" value="Transcribed_RNA"/>
</dbReference>
<feature type="compositionally biased region" description="Acidic residues" evidence="14">
    <location>
        <begin position="427"/>
        <end position="438"/>
    </location>
</feature>
<dbReference type="Gene3D" id="3.60.10.10">
    <property type="entry name" value="Endonuclease/exonuclease/phosphatase"/>
    <property type="match status" value="1"/>
</dbReference>
<comment type="pathway">
    <text evidence="3">Sphingolipid metabolism.</text>
</comment>
<protein>
    <recommendedName>
        <fullName evidence="5">sphingomyelin phosphodiesterase</fullName>
        <ecNumber evidence="5">3.1.4.12</ecNumber>
    </recommendedName>
</protein>
<evidence type="ECO:0000256" key="11">
    <source>
        <dbReference type="ARBA" id="ARBA00022989"/>
    </source>
</evidence>
<dbReference type="EMBL" id="HBUF01619367">
    <property type="protein sequence ID" value="CAG6780663.1"/>
    <property type="molecule type" value="Transcribed_RNA"/>
</dbReference>
<dbReference type="PANTHER" id="PTHR16320:SF24">
    <property type="entry name" value="PHOSPHODIESTERASE, PUTATIVE-RELATED"/>
    <property type="match status" value="1"/>
</dbReference>
<dbReference type="PANTHER" id="PTHR16320">
    <property type="entry name" value="SPHINGOMYELINASE FAMILY MEMBER"/>
    <property type="match status" value="1"/>
</dbReference>
<evidence type="ECO:0000256" key="5">
    <source>
        <dbReference type="ARBA" id="ARBA00012369"/>
    </source>
</evidence>
<evidence type="ECO:0000256" key="15">
    <source>
        <dbReference type="SAM" id="Phobius"/>
    </source>
</evidence>
<dbReference type="SUPFAM" id="SSF56219">
    <property type="entry name" value="DNase I-like"/>
    <property type="match status" value="1"/>
</dbReference>
<evidence type="ECO:0000256" key="8">
    <source>
        <dbReference type="ARBA" id="ARBA00022801"/>
    </source>
</evidence>
<evidence type="ECO:0000256" key="4">
    <source>
        <dbReference type="ARBA" id="ARBA00006335"/>
    </source>
</evidence>
<evidence type="ECO:0000256" key="7">
    <source>
        <dbReference type="ARBA" id="ARBA00022723"/>
    </source>
</evidence>
<evidence type="ECO:0000256" key="12">
    <source>
        <dbReference type="ARBA" id="ARBA00023098"/>
    </source>
</evidence>
<evidence type="ECO:0000313" key="17">
    <source>
        <dbReference type="EMBL" id="CAG6780657.1"/>
    </source>
</evidence>
<evidence type="ECO:0000256" key="14">
    <source>
        <dbReference type="SAM" id="MobiDB-lite"/>
    </source>
</evidence>
<comment type="subcellular location">
    <subcellularLocation>
        <location evidence="1">Membrane</location>
        <topology evidence="1">Multi-pass membrane protein</topology>
    </subcellularLocation>
</comment>
<dbReference type="GO" id="GO:0016020">
    <property type="term" value="C:membrane"/>
    <property type="evidence" value="ECO:0007669"/>
    <property type="project" value="UniProtKB-SubCell"/>
</dbReference>
<evidence type="ECO:0000256" key="6">
    <source>
        <dbReference type="ARBA" id="ARBA00022692"/>
    </source>
</evidence>